<proteinExistence type="predicted"/>
<dbReference type="PANTHER" id="PTHR24098">
    <property type="entry name" value="OUTER SEGMENT 5"/>
    <property type="match status" value="1"/>
</dbReference>
<dbReference type="InterPro" id="IPR056157">
    <property type="entry name" value="TPR_IFT80_172_dom"/>
</dbReference>
<dbReference type="PANTHER" id="PTHR24098:SF11">
    <property type="entry name" value="INTRAFLAGELLAR TRANSPORT PROTEIN 80 HOMOLOG"/>
    <property type="match status" value="1"/>
</dbReference>
<dbReference type="InterPro" id="IPR001680">
    <property type="entry name" value="WD40_rpt"/>
</dbReference>
<reference evidence="8" key="1">
    <citation type="submission" date="2025-08" db="UniProtKB">
        <authorList>
            <consortium name="Ensembl"/>
        </authorList>
    </citation>
    <scope>IDENTIFICATION</scope>
</reference>
<dbReference type="InterPro" id="IPR036322">
    <property type="entry name" value="WD40_repeat_dom_sf"/>
</dbReference>
<keyword evidence="3" id="KW-0969">Cilium</keyword>
<accession>A0A673GGK2</accession>
<feature type="domain" description="IFT80/172/WDR35 TPR" evidence="7">
    <location>
        <begin position="587"/>
        <end position="733"/>
    </location>
</feature>
<dbReference type="InterPro" id="IPR015943">
    <property type="entry name" value="WD40/YVTN_repeat-like_dom_sf"/>
</dbReference>
<feature type="repeat" description="WD" evidence="5">
    <location>
        <begin position="107"/>
        <end position="139"/>
    </location>
</feature>
<dbReference type="GO" id="GO:0005929">
    <property type="term" value="C:cilium"/>
    <property type="evidence" value="ECO:0007669"/>
    <property type="project" value="UniProtKB-SubCell"/>
</dbReference>
<dbReference type="SMART" id="SM00320">
    <property type="entry name" value="WD40"/>
    <property type="match status" value="6"/>
</dbReference>
<evidence type="ECO:0000313" key="8">
    <source>
        <dbReference type="Ensembl" id="ENSSRHP00000011806.1"/>
    </source>
</evidence>
<dbReference type="Pfam" id="PF00400">
    <property type="entry name" value="WD40"/>
    <property type="match status" value="3"/>
</dbReference>
<dbReference type="InterPro" id="IPR056456">
    <property type="entry name" value="Beta-prop_IFT80_2nd"/>
</dbReference>
<evidence type="ECO:0000256" key="3">
    <source>
        <dbReference type="ARBA" id="ARBA00023069"/>
    </source>
</evidence>
<dbReference type="SUPFAM" id="SSF50978">
    <property type="entry name" value="WD40 repeat-like"/>
    <property type="match status" value="2"/>
</dbReference>
<comment type="subcellular location">
    <subcellularLocation>
        <location evidence="1">Cell projection</location>
        <location evidence="1">Cilium</location>
    </subcellularLocation>
</comment>
<sequence length="748" mass="84045">MRLKTSLLKEPKHILYIFTELVSCVGWTSADELYSCSDDHHILRWNLLTNDTSVLVKLQDQIYPLDLHWLPKSVSGKKQAGAESFALTSTDGKLHLVSKSGRVEKSVEAHRGAVLAGRWNHDGTALITAGEDGQLKIWSKSGMLRSTLAQQGTPVYSVAWAPDSGRVLYTSGRQLVIKPLQPSAKVLQWKAHDGVILKVDWSAVNDLILSGGEDCKYKVWDSYGRLLFSSSAHDYPVTSVAWAPDGELFAMGSFHTLRLCDKTGWSYSLEKPSTGSLFSLAWSADGTQLAGACGNGHVLFAHVVEQRWEWRNFEITLTKRRTMQVRNVLNDAVDVLEFRDRVIKASLAHGHLVVTTSLQCYVYSAKNWNTPLIFDLKEGTVSLIVQAERHFLLVDGADLFVYSYEGRLVSSPKSPVTVSSFSPPVVFLFEAQTGKAIGDGKPLNHKIEVVFVALDQCGSSNDRRIALIDKNRDLYLTSVRKLGRAHSIHKIGSMVDTMAWNDSANILCGVQDSRFTVWYYPSVVFVDKDLLPKTIFTRDSRYTLTPANWAIYKLSRSIDSCMQCNDRSSALYRNVTEERSLLQDQTLWSCLAGLAMANRELSTAEVAYAAIGEIDKVQYINFIKDLPSRDSCLAHMLLFSGHVQEAEATLLQANLNYHAIQIHISLYNWDRALELAVKYKTHVDTVLAHRQKFLQDFGKQETNKRFLQYSEGVEVDWEKIQAKIEMEFAMEREKAANASVRSSVSIRR</sequence>
<organism evidence="8 9">
    <name type="scientific">Sinocyclocheilus rhinocerous</name>
    <dbReference type="NCBI Taxonomy" id="307959"/>
    <lineage>
        <taxon>Eukaryota</taxon>
        <taxon>Metazoa</taxon>
        <taxon>Chordata</taxon>
        <taxon>Craniata</taxon>
        <taxon>Vertebrata</taxon>
        <taxon>Euteleostomi</taxon>
        <taxon>Actinopterygii</taxon>
        <taxon>Neopterygii</taxon>
        <taxon>Teleostei</taxon>
        <taxon>Ostariophysi</taxon>
        <taxon>Cypriniformes</taxon>
        <taxon>Cyprinidae</taxon>
        <taxon>Cyprininae</taxon>
        <taxon>Sinocyclocheilus</taxon>
    </lineage>
</organism>
<keyword evidence="9" id="KW-1185">Reference proteome</keyword>
<evidence type="ECO:0000313" key="9">
    <source>
        <dbReference type="Proteomes" id="UP000472270"/>
    </source>
</evidence>
<dbReference type="Proteomes" id="UP000472270">
    <property type="component" value="Unassembled WGS sequence"/>
</dbReference>
<dbReference type="Gene3D" id="1.25.40.470">
    <property type="match status" value="1"/>
</dbReference>
<evidence type="ECO:0000256" key="2">
    <source>
        <dbReference type="ARBA" id="ARBA00022574"/>
    </source>
</evidence>
<dbReference type="Ensembl" id="ENSSRHT00000012250.1">
    <property type="protein sequence ID" value="ENSSRHP00000011806.1"/>
    <property type="gene ID" value="ENSSRHG00000006620.1"/>
</dbReference>
<protein>
    <submittedName>
        <fullName evidence="8">Uncharacterized protein</fullName>
    </submittedName>
</protein>
<evidence type="ECO:0000256" key="1">
    <source>
        <dbReference type="ARBA" id="ARBA00004138"/>
    </source>
</evidence>
<feature type="repeat" description="WD" evidence="5">
    <location>
        <begin position="189"/>
        <end position="221"/>
    </location>
</feature>
<gene>
    <name evidence="8" type="primary">ift80</name>
</gene>
<dbReference type="FunFam" id="2.130.10.10:FF:001115">
    <property type="entry name" value="Intraflagellar transport 80 homolog (Chlamydomonas)"/>
    <property type="match status" value="1"/>
</dbReference>
<evidence type="ECO:0000259" key="7">
    <source>
        <dbReference type="Pfam" id="PF23387"/>
    </source>
</evidence>
<evidence type="ECO:0000259" key="6">
    <source>
        <dbReference type="Pfam" id="PF23335"/>
    </source>
</evidence>
<feature type="domain" description="IFT80 second beta-propeller" evidence="6">
    <location>
        <begin position="305"/>
        <end position="541"/>
    </location>
</feature>
<dbReference type="FunFam" id="1.25.40.470:FF:000007">
    <property type="entry name" value="Intraflagellar transport 80 homolog (Chlamydomonas)"/>
    <property type="match status" value="1"/>
</dbReference>
<dbReference type="Pfam" id="PF23387">
    <property type="entry name" value="TPR_IFT80_172"/>
    <property type="match status" value="1"/>
</dbReference>
<dbReference type="FunFam" id="2.130.10.10:FF:000298">
    <property type="entry name" value="Intraflagellar transport 80 homolog (Chlamydomonas)"/>
    <property type="match status" value="1"/>
</dbReference>
<dbReference type="AlphaFoldDB" id="A0A673GGK2"/>
<evidence type="ECO:0000256" key="5">
    <source>
        <dbReference type="PROSITE-ProRule" id="PRU00221"/>
    </source>
</evidence>
<dbReference type="Pfam" id="PF23335">
    <property type="entry name" value="Beta-prop_IFT80_2nd"/>
    <property type="match status" value="1"/>
</dbReference>
<dbReference type="GO" id="GO:0060271">
    <property type="term" value="P:cilium assembly"/>
    <property type="evidence" value="ECO:0007669"/>
    <property type="project" value="TreeGrafter"/>
</dbReference>
<name>A0A673GGK2_9TELE</name>
<keyword evidence="4" id="KW-0966">Cell projection</keyword>
<dbReference type="PROSITE" id="PS50294">
    <property type="entry name" value="WD_REPEATS_REGION"/>
    <property type="match status" value="2"/>
</dbReference>
<evidence type="ECO:0000256" key="4">
    <source>
        <dbReference type="ARBA" id="ARBA00023273"/>
    </source>
</evidence>
<dbReference type="Gene3D" id="2.130.10.10">
    <property type="entry name" value="YVTN repeat-like/Quinoprotein amine dehydrogenase"/>
    <property type="match status" value="2"/>
</dbReference>
<reference evidence="8" key="2">
    <citation type="submission" date="2025-09" db="UniProtKB">
        <authorList>
            <consortium name="Ensembl"/>
        </authorList>
    </citation>
    <scope>IDENTIFICATION</scope>
</reference>
<keyword evidence="2 5" id="KW-0853">WD repeat</keyword>
<dbReference type="GO" id="GO:0030992">
    <property type="term" value="C:intraciliary transport particle B"/>
    <property type="evidence" value="ECO:0007669"/>
    <property type="project" value="TreeGrafter"/>
</dbReference>
<dbReference type="GO" id="GO:0005813">
    <property type="term" value="C:centrosome"/>
    <property type="evidence" value="ECO:0007669"/>
    <property type="project" value="TreeGrafter"/>
</dbReference>
<dbReference type="PROSITE" id="PS50082">
    <property type="entry name" value="WD_REPEATS_2"/>
    <property type="match status" value="2"/>
</dbReference>